<dbReference type="EMBL" id="LDOV01000031">
    <property type="protein sequence ID" value="KLU99392.1"/>
    <property type="molecule type" value="Genomic_DNA"/>
</dbReference>
<sequence length="185" mass="20190">MSIRFSVILIVALIALAQLPAIEPALFWQRDAIAHGEVWRLITGNFTHTNWPHMIMNTVALAIITFIFRAHLTAMRLTTVLLSLSLFVGICLLGSPMHNYAGLSGVLHGLFAWGACRDITAKDKLGYVMLAGIILKVLHEQIFGASALSANLIQARVATEAHLAGLIGGVLLAILPLIWHKIRSR</sequence>
<dbReference type="InterPro" id="IPR022764">
    <property type="entry name" value="Peptidase_S54_rhomboid_dom"/>
</dbReference>
<evidence type="ECO:0000256" key="2">
    <source>
        <dbReference type="ARBA" id="ARBA00022692"/>
    </source>
</evidence>
<keyword evidence="4 5" id="KW-0472">Membrane</keyword>
<evidence type="ECO:0000256" key="5">
    <source>
        <dbReference type="SAM" id="Phobius"/>
    </source>
</evidence>
<dbReference type="PANTHER" id="PTHR43731:SF16">
    <property type="entry name" value="RHOMBOSORTASE"/>
    <property type="match status" value="1"/>
</dbReference>
<dbReference type="PATRIC" id="fig|754436.4.peg.3664"/>
<keyword evidence="2 5" id="KW-0812">Transmembrane</keyword>
<dbReference type="PANTHER" id="PTHR43731">
    <property type="entry name" value="RHOMBOID PROTEASE"/>
    <property type="match status" value="1"/>
</dbReference>
<gene>
    <name evidence="7" type="ORF">ABT58_17290</name>
</gene>
<feature type="transmembrane region" description="Helical" evidence="5">
    <location>
        <begin position="77"/>
        <end position="95"/>
    </location>
</feature>
<dbReference type="SUPFAM" id="SSF144091">
    <property type="entry name" value="Rhomboid-like"/>
    <property type="match status" value="1"/>
</dbReference>
<keyword evidence="8" id="KW-1185">Reference proteome</keyword>
<evidence type="ECO:0000313" key="8">
    <source>
        <dbReference type="Proteomes" id="UP000036426"/>
    </source>
</evidence>
<dbReference type="InterPro" id="IPR050925">
    <property type="entry name" value="Rhomboid_protease_S54"/>
</dbReference>
<evidence type="ECO:0000259" key="6">
    <source>
        <dbReference type="Pfam" id="PF01694"/>
    </source>
</evidence>
<reference evidence="7 8" key="1">
    <citation type="submission" date="2015-05" db="EMBL/GenBank/DDBJ databases">
        <title>Photobacterium galathea sp. nov.</title>
        <authorList>
            <person name="Machado H."/>
            <person name="Gram L."/>
        </authorList>
    </citation>
    <scope>NUCLEOTIDE SEQUENCE [LARGE SCALE GENOMIC DNA]</scope>
    <source>
        <strain evidence="7 8">DSM 25995</strain>
    </source>
</reference>
<dbReference type="Gene3D" id="1.20.1540.10">
    <property type="entry name" value="Rhomboid-like"/>
    <property type="match status" value="1"/>
</dbReference>
<keyword evidence="3 5" id="KW-1133">Transmembrane helix</keyword>
<name>A0A0J1GI57_9GAMM</name>
<proteinExistence type="predicted"/>
<dbReference type="InterPro" id="IPR023826">
    <property type="entry name" value="Rhom-like_SP_proteobac"/>
</dbReference>
<protein>
    <submittedName>
        <fullName evidence="7">Membrane protein</fullName>
    </submittedName>
</protein>
<dbReference type="NCBIfam" id="TIGR03902">
    <property type="entry name" value="rhom_GG_sort"/>
    <property type="match status" value="1"/>
</dbReference>
<comment type="caution">
    <text evidence="7">The sequence shown here is derived from an EMBL/GenBank/DDBJ whole genome shotgun (WGS) entry which is preliminary data.</text>
</comment>
<dbReference type="GO" id="GO:0016020">
    <property type="term" value="C:membrane"/>
    <property type="evidence" value="ECO:0007669"/>
    <property type="project" value="UniProtKB-SubCell"/>
</dbReference>
<evidence type="ECO:0000256" key="4">
    <source>
        <dbReference type="ARBA" id="ARBA00023136"/>
    </source>
</evidence>
<organism evidence="7 8">
    <name type="scientific">Photobacterium aphoticum</name>
    <dbReference type="NCBI Taxonomy" id="754436"/>
    <lineage>
        <taxon>Bacteria</taxon>
        <taxon>Pseudomonadati</taxon>
        <taxon>Pseudomonadota</taxon>
        <taxon>Gammaproteobacteria</taxon>
        <taxon>Vibrionales</taxon>
        <taxon>Vibrionaceae</taxon>
        <taxon>Photobacterium</taxon>
    </lineage>
</organism>
<dbReference type="AlphaFoldDB" id="A0A0J1GI57"/>
<dbReference type="Pfam" id="PF01694">
    <property type="entry name" value="Rhomboid"/>
    <property type="match status" value="1"/>
</dbReference>
<feature type="domain" description="Peptidase S54 rhomboid" evidence="6">
    <location>
        <begin position="36"/>
        <end position="175"/>
    </location>
</feature>
<dbReference type="GO" id="GO:0004252">
    <property type="term" value="F:serine-type endopeptidase activity"/>
    <property type="evidence" value="ECO:0007669"/>
    <property type="project" value="InterPro"/>
</dbReference>
<evidence type="ECO:0000256" key="1">
    <source>
        <dbReference type="ARBA" id="ARBA00004141"/>
    </source>
</evidence>
<accession>A0A0J1GI57</accession>
<comment type="subcellular location">
    <subcellularLocation>
        <location evidence="1">Membrane</location>
        <topology evidence="1">Multi-pass membrane protein</topology>
    </subcellularLocation>
</comment>
<dbReference type="InterPro" id="IPR035952">
    <property type="entry name" value="Rhomboid-like_sf"/>
</dbReference>
<dbReference type="Proteomes" id="UP000036426">
    <property type="component" value="Unassembled WGS sequence"/>
</dbReference>
<evidence type="ECO:0000256" key="3">
    <source>
        <dbReference type="ARBA" id="ARBA00022989"/>
    </source>
</evidence>
<dbReference type="RefSeq" id="WP_047875695.1">
    <property type="nucleotide sequence ID" value="NZ_BMYC01000002.1"/>
</dbReference>
<dbReference type="OrthoDB" id="196054at2"/>
<feature type="transmembrane region" description="Helical" evidence="5">
    <location>
        <begin position="161"/>
        <end position="179"/>
    </location>
</feature>
<feature type="transmembrane region" description="Helical" evidence="5">
    <location>
        <begin position="51"/>
        <end position="70"/>
    </location>
</feature>
<evidence type="ECO:0000313" key="7">
    <source>
        <dbReference type="EMBL" id="KLU99392.1"/>
    </source>
</evidence>